<comment type="similarity">
    <text evidence="1">Belongs to the glycosyl hydrolase 39 family.</text>
</comment>
<evidence type="ECO:0000256" key="2">
    <source>
        <dbReference type="ARBA" id="ARBA00022801"/>
    </source>
</evidence>
<proteinExistence type="inferred from homology"/>
<evidence type="ECO:0000259" key="5">
    <source>
        <dbReference type="Pfam" id="PF01229"/>
    </source>
</evidence>
<dbReference type="PANTHER" id="PTHR12631">
    <property type="entry name" value="ALPHA-L-IDURONIDASE"/>
    <property type="match status" value="1"/>
</dbReference>
<dbReference type="InterPro" id="IPR049166">
    <property type="entry name" value="GH39_cat"/>
</dbReference>
<name>A0A9W4FGL3_9MYCO</name>
<dbReference type="Pfam" id="PF01229">
    <property type="entry name" value="Glyco_hydro_39"/>
    <property type="match status" value="1"/>
</dbReference>
<dbReference type="GO" id="GO:0004553">
    <property type="term" value="F:hydrolase activity, hydrolyzing O-glycosyl compounds"/>
    <property type="evidence" value="ECO:0007669"/>
    <property type="project" value="TreeGrafter"/>
</dbReference>
<dbReference type="AlphaFoldDB" id="A0A9W4FGL3"/>
<dbReference type="Gene3D" id="3.20.20.80">
    <property type="entry name" value="Glycosidases"/>
    <property type="match status" value="1"/>
</dbReference>
<sequence>MGRVIRVVLVAVAALLVTAVTLAASLPYVFDEGDGDSAWPGWGFTHTQFSADDGEPAAVDTIADALKAGPPMLQSQHIMGWGVDNPEPAPGQYNFADLDLRMDFIQRTGGVPVIVLCCSPDWMKGGEEGETDWDNLEVAPLPEHFADFAALSKKVAQRYPYVRHFVVWNEFKGFFDDERKRWRAEDYTDLYNAVYDAVKEANPENQVGGPYLDFASLPPNSPDASEELHGAWGAVDQRVLDAFTYWNQHRKGADFVVVDGHATTTTGASNEFAALEEFGAVGAWLQKQTDLPIWWTEWYVDPASLDFPPEHQVALRVSAMIELASTGAQTVLYWNPYPKGADCAICLWTDTWKPDGGQPLPFLTDVIERFVREFPPDVERRKVPAADGLVALEAGRTLLVVNITDAPISATVHRQQIEMSPYEVKWVTLPRWVEALDWVDDTFG</sequence>
<dbReference type="KEGG" id="mgau:MGALJ_38030"/>
<keyword evidence="2" id="KW-0378">Hydrolase</keyword>
<evidence type="ECO:0000256" key="3">
    <source>
        <dbReference type="ARBA" id="ARBA00023295"/>
    </source>
</evidence>
<dbReference type="EMBL" id="AP022601">
    <property type="protein sequence ID" value="BBY94134.1"/>
    <property type="molecule type" value="Genomic_DNA"/>
</dbReference>
<dbReference type="SUPFAM" id="SSF51445">
    <property type="entry name" value="(Trans)glycosidases"/>
    <property type="match status" value="1"/>
</dbReference>
<accession>A0A9W4FGL3</accession>
<feature type="chain" id="PRO_5040910712" description="Glycosyl hydrolases family 39 N-terminal catalytic domain-containing protein" evidence="4">
    <location>
        <begin position="24"/>
        <end position="444"/>
    </location>
</feature>
<keyword evidence="3" id="KW-0326">Glycosidase</keyword>
<dbReference type="PANTHER" id="PTHR12631:SF10">
    <property type="entry name" value="BETA-XYLOSIDASE-LIKE PROTEIN-RELATED"/>
    <property type="match status" value="1"/>
</dbReference>
<evidence type="ECO:0000313" key="6">
    <source>
        <dbReference type="EMBL" id="BBY94134.1"/>
    </source>
</evidence>
<organism evidence="6 7">
    <name type="scientific">Mycobacterium gallinarum</name>
    <dbReference type="NCBI Taxonomy" id="39689"/>
    <lineage>
        <taxon>Bacteria</taxon>
        <taxon>Bacillati</taxon>
        <taxon>Actinomycetota</taxon>
        <taxon>Actinomycetes</taxon>
        <taxon>Mycobacteriales</taxon>
        <taxon>Mycobacteriaceae</taxon>
        <taxon>Mycobacterium</taxon>
    </lineage>
</organism>
<feature type="domain" description="Glycosyl hydrolases family 39 N-terminal catalytic" evidence="5">
    <location>
        <begin position="92"/>
        <end position="306"/>
    </location>
</feature>
<dbReference type="RefSeq" id="WP_163731329.1">
    <property type="nucleotide sequence ID" value="NZ_AP022601.1"/>
</dbReference>
<dbReference type="InterPro" id="IPR051923">
    <property type="entry name" value="Glycosyl_Hydrolase_39"/>
</dbReference>
<dbReference type="InterPro" id="IPR017853">
    <property type="entry name" value="GH"/>
</dbReference>
<evidence type="ECO:0000313" key="7">
    <source>
        <dbReference type="Proteomes" id="UP000465785"/>
    </source>
</evidence>
<gene>
    <name evidence="6" type="ORF">MGALJ_38030</name>
</gene>
<keyword evidence="7" id="KW-1185">Reference proteome</keyword>
<protein>
    <recommendedName>
        <fullName evidence="5">Glycosyl hydrolases family 39 N-terminal catalytic domain-containing protein</fullName>
    </recommendedName>
</protein>
<keyword evidence="4" id="KW-0732">Signal</keyword>
<evidence type="ECO:0000256" key="1">
    <source>
        <dbReference type="ARBA" id="ARBA00008875"/>
    </source>
</evidence>
<reference evidence="6 7" key="1">
    <citation type="journal article" date="2019" name="Emerg. Microbes Infect.">
        <title>Comprehensive subspecies identification of 175 nontuberculous mycobacteria species based on 7547 genomic profiles.</title>
        <authorList>
            <person name="Matsumoto Y."/>
            <person name="Kinjo T."/>
            <person name="Motooka D."/>
            <person name="Nabeya D."/>
            <person name="Jung N."/>
            <person name="Uechi K."/>
            <person name="Horii T."/>
            <person name="Iida T."/>
            <person name="Fujita J."/>
            <person name="Nakamura S."/>
        </authorList>
    </citation>
    <scope>NUCLEOTIDE SEQUENCE [LARGE SCALE GENOMIC DNA]</scope>
    <source>
        <strain evidence="6 7">JCM 6399</strain>
    </source>
</reference>
<dbReference type="Proteomes" id="UP000465785">
    <property type="component" value="Chromosome"/>
</dbReference>
<feature type="signal peptide" evidence="4">
    <location>
        <begin position="1"/>
        <end position="23"/>
    </location>
</feature>
<evidence type="ECO:0000256" key="4">
    <source>
        <dbReference type="SAM" id="SignalP"/>
    </source>
</evidence>